<dbReference type="KEGG" id="vvu:VV2_0647"/>
<feature type="signal peptide" evidence="1">
    <location>
        <begin position="1"/>
        <end position="20"/>
    </location>
</feature>
<dbReference type="InterPro" id="IPR014109">
    <property type="entry name" value="Thiol-disulphide_isomerase_rbB"/>
</dbReference>
<feature type="chain" id="PRO_5018090445" evidence="1">
    <location>
        <begin position="21"/>
        <end position="137"/>
    </location>
</feature>
<gene>
    <name evidence="2" type="primary">trbB</name>
    <name evidence="2" type="ordered locus">VV2_0647</name>
</gene>
<dbReference type="Proteomes" id="UP000002275">
    <property type="component" value="Chromosome II"/>
</dbReference>
<dbReference type="EMBL" id="AE016796">
    <property type="protein sequence ID" value="AAO07590.1"/>
    <property type="molecule type" value="Genomic_DNA"/>
</dbReference>
<proteinExistence type="predicted"/>
<dbReference type="Pfam" id="PF13728">
    <property type="entry name" value="TraF"/>
    <property type="match status" value="1"/>
</dbReference>
<dbReference type="NCBIfam" id="TIGR02738">
    <property type="entry name" value="TrbB"/>
    <property type="match status" value="1"/>
</dbReference>
<reference evidence="3" key="1">
    <citation type="submission" date="2002-12" db="EMBL/GenBank/DDBJ databases">
        <title>Complete genome sequence of Vibrio vulnificus CMCP6.</title>
        <authorList>
            <person name="Rhee J.H."/>
            <person name="Kim S.Y."/>
            <person name="Chung S.S."/>
            <person name="Kim J.J."/>
            <person name="Moon Y.H."/>
            <person name="Jeong H."/>
            <person name="Choy H.E."/>
        </authorList>
    </citation>
    <scope>NUCLEOTIDE SEQUENCE [LARGE SCALE GENOMIC DNA]</scope>
    <source>
        <strain evidence="3">CMCP6</strain>
    </source>
</reference>
<dbReference type="AlphaFoldDB" id="A0A3Q0KYP3"/>
<evidence type="ECO:0000256" key="1">
    <source>
        <dbReference type="SAM" id="SignalP"/>
    </source>
</evidence>
<dbReference type="GO" id="GO:0016853">
    <property type="term" value="F:isomerase activity"/>
    <property type="evidence" value="ECO:0007669"/>
    <property type="project" value="UniProtKB-KW"/>
</dbReference>
<dbReference type="InterPro" id="IPR039555">
    <property type="entry name" value="TraF/TrbB"/>
</dbReference>
<dbReference type="SUPFAM" id="SSF52833">
    <property type="entry name" value="Thioredoxin-like"/>
    <property type="match status" value="1"/>
</dbReference>
<protein>
    <submittedName>
        <fullName evidence="2">Type-F conjugative transfer system pilin assembly thiol-disulfide isomerase TrbB</fullName>
    </submittedName>
</protein>
<name>A0A3Q0KYP3_VIBVU</name>
<sequence length="137" mass="15756">MLKRALFCLLFITTASPTYAVMQDQYAMVFFYRSDCPYCHKFAAKFKTFTQQAQLQTYVFSLDNRPITEYPVPIPATPELSQLFFENPRNITVPATFLINVNSRKFVKVSIGDVTYDELEQSVKGILSDKTILEAMQ</sequence>
<evidence type="ECO:0000313" key="2">
    <source>
        <dbReference type="EMBL" id="AAO07590.1"/>
    </source>
</evidence>
<reference evidence="2 3" key="3">
    <citation type="journal article" date="2011" name="Mol. Syst. Biol.">
        <title>Integrative genome-scale metabolic analysis of Vibrio vulnificus for drug targeting and discovery.</title>
        <authorList>
            <person name="Kim H.U."/>
            <person name="Kim S.Y."/>
            <person name="Jeong H."/>
            <person name="Kim T.Y."/>
            <person name="Kim J.J."/>
            <person name="Choy H.E."/>
            <person name="Yi K.Y."/>
            <person name="Rhee J.H."/>
            <person name="Lee S.Y."/>
        </authorList>
    </citation>
    <scope>NUCLEOTIDE SEQUENCE [LARGE SCALE GENOMIC DNA]</scope>
    <source>
        <strain evidence="2 3">CMCP6</strain>
    </source>
</reference>
<keyword evidence="1" id="KW-0732">Signal</keyword>
<reference evidence="2 3" key="2">
    <citation type="journal article" date="2003" name="Infect. Immun.">
        <title>Characterization and pathogenic significance of Vibrio vulnificus antigens preferentially expressed in septicemic patients.</title>
        <authorList>
            <person name="Kim Y.R."/>
            <person name="Lee S.E."/>
            <person name="Kim C.M."/>
            <person name="Kim S.Y."/>
            <person name="Shin E.K."/>
            <person name="Shin D.H."/>
            <person name="Chung S.S."/>
            <person name="Choy H.E."/>
            <person name="Progulske-Fox A."/>
            <person name="Hillman J.D."/>
            <person name="Handfield M."/>
            <person name="Rhee J.H."/>
        </authorList>
    </citation>
    <scope>NUCLEOTIDE SEQUENCE [LARGE SCALE GENOMIC DNA]</scope>
    <source>
        <strain evidence="2 3">CMCP6</strain>
    </source>
</reference>
<dbReference type="RefSeq" id="WP_011081588.1">
    <property type="nucleotide sequence ID" value="NC_004460.2"/>
</dbReference>
<organism evidence="2 3">
    <name type="scientific">Vibrio vulnificus (strain CMCP6)</name>
    <dbReference type="NCBI Taxonomy" id="216895"/>
    <lineage>
        <taxon>Bacteria</taxon>
        <taxon>Pseudomonadati</taxon>
        <taxon>Pseudomonadota</taxon>
        <taxon>Gammaproteobacteria</taxon>
        <taxon>Vibrionales</taxon>
        <taxon>Vibrionaceae</taxon>
        <taxon>Vibrio</taxon>
    </lineage>
</organism>
<dbReference type="Gene3D" id="3.40.30.10">
    <property type="entry name" value="Glutaredoxin"/>
    <property type="match status" value="1"/>
</dbReference>
<evidence type="ECO:0000313" key="3">
    <source>
        <dbReference type="Proteomes" id="UP000002275"/>
    </source>
</evidence>
<dbReference type="InterPro" id="IPR036249">
    <property type="entry name" value="Thioredoxin-like_sf"/>
</dbReference>
<keyword evidence="2" id="KW-0413">Isomerase</keyword>
<accession>A0A3Q0KYP3</accession>